<protein>
    <recommendedName>
        <fullName evidence="4">Lysozyme inhibitor LprI N-terminal domain-containing protein</fullName>
    </recommendedName>
</protein>
<evidence type="ECO:0008006" key="4">
    <source>
        <dbReference type="Google" id="ProtNLM"/>
    </source>
</evidence>
<name>A0A9X2FQ09_9RHOB</name>
<dbReference type="Proteomes" id="UP001139477">
    <property type="component" value="Unassembled WGS sequence"/>
</dbReference>
<evidence type="ECO:0000256" key="1">
    <source>
        <dbReference type="SAM" id="SignalP"/>
    </source>
</evidence>
<accession>A0A9X2FQ09</accession>
<keyword evidence="1" id="KW-0732">Signal</keyword>
<dbReference type="RefSeq" id="WP_370363029.1">
    <property type="nucleotide sequence ID" value="NZ_JAMYXC010000212.1"/>
</dbReference>
<gene>
    <name evidence="2" type="ORF">NHG85_13870</name>
</gene>
<feature type="non-terminal residue" evidence="2">
    <location>
        <position position="128"/>
    </location>
</feature>
<dbReference type="PANTHER" id="PTHR37549">
    <property type="entry name" value="LIPOPROTEIN LPRI"/>
    <property type="match status" value="1"/>
</dbReference>
<comment type="caution">
    <text evidence="2">The sequence shown here is derived from an EMBL/GenBank/DDBJ whole genome shotgun (WGS) entry which is preliminary data.</text>
</comment>
<feature type="chain" id="PRO_5040778520" description="Lysozyme inhibitor LprI N-terminal domain-containing protein" evidence="1">
    <location>
        <begin position="28"/>
        <end position="128"/>
    </location>
</feature>
<proteinExistence type="predicted"/>
<feature type="signal peptide" evidence="1">
    <location>
        <begin position="1"/>
        <end position="27"/>
    </location>
</feature>
<sequence length="128" mass="13618">MTTAHRLPLFLAALAPAMVLSSSLAQAQPSFDCGEARTATERAICADPGLADLELRMVGVYEELAARVGESEARRIADIQLERRQACGGDTACIERQLLTSIGIFRAESRAATTPATGNEEAQVLSDL</sequence>
<dbReference type="InterPro" id="IPR052755">
    <property type="entry name" value="Lysozyme_Inhibitor_LprI"/>
</dbReference>
<reference evidence="2" key="1">
    <citation type="submission" date="2022-06" db="EMBL/GenBank/DDBJ databases">
        <title>Limimaricola sediminis sp. nov., isolated from an intertidal sediment.</title>
        <authorList>
            <person name="Shao X."/>
        </authorList>
    </citation>
    <scope>NUCLEOTIDE SEQUENCE</scope>
    <source>
        <strain evidence="2">ASW11-118</strain>
    </source>
</reference>
<dbReference type="GO" id="GO:0005576">
    <property type="term" value="C:extracellular region"/>
    <property type="evidence" value="ECO:0007669"/>
    <property type="project" value="TreeGrafter"/>
</dbReference>
<dbReference type="EMBL" id="JAMYXC010000212">
    <property type="protein sequence ID" value="MCP1169597.1"/>
    <property type="molecule type" value="Genomic_DNA"/>
</dbReference>
<organism evidence="2 3">
    <name type="scientific">Limimaricola litoreus</name>
    <dbReference type="NCBI Taxonomy" id="2955316"/>
    <lineage>
        <taxon>Bacteria</taxon>
        <taxon>Pseudomonadati</taxon>
        <taxon>Pseudomonadota</taxon>
        <taxon>Alphaproteobacteria</taxon>
        <taxon>Rhodobacterales</taxon>
        <taxon>Paracoccaceae</taxon>
        <taxon>Limimaricola</taxon>
    </lineage>
</organism>
<dbReference type="AlphaFoldDB" id="A0A9X2FQ09"/>
<evidence type="ECO:0000313" key="2">
    <source>
        <dbReference type="EMBL" id="MCP1169597.1"/>
    </source>
</evidence>
<keyword evidence="3" id="KW-1185">Reference proteome</keyword>
<dbReference type="PANTHER" id="PTHR37549:SF1">
    <property type="entry name" value="LIPOPROTEIN LPRI"/>
    <property type="match status" value="1"/>
</dbReference>
<evidence type="ECO:0000313" key="3">
    <source>
        <dbReference type="Proteomes" id="UP001139477"/>
    </source>
</evidence>